<evidence type="ECO:0000313" key="1">
    <source>
        <dbReference type="EMBL" id="KHF39623.1"/>
    </source>
</evidence>
<dbReference type="InterPro" id="IPR045527">
    <property type="entry name" value="DUF6470"/>
</dbReference>
<comment type="caution">
    <text evidence="1">The sequence shown here is derived from an EMBL/GenBank/DDBJ whole genome shotgun (WGS) entry which is preliminary data.</text>
</comment>
<reference evidence="1 2" key="1">
    <citation type="submission" date="2014-09" db="EMBL/GenBank/DDBJ databases">
        <title>Genome sequencing and annotation of Bacillus Okhensis strain Kh10-101T.</title>
        <authorList>
            <person name="Prakash J.S."/>
        </authorList>
    </citation>
    <scope>NUCLEOTIDE SEQUENCE [LARGE SCALE GENOMIC DNA]</scope>
    <source>
        <strain evidence="2">Kh10-101T</strain>
    </source>
</reference>
<dbReference type="eggNOG" id="ENOG5031RPF">
    <property type="taxonomic scope" value="Bacteria"/>
</dbReference>
<name>A0A0B0IAL7_9BACI</name>
<organism evidence="1 2">
    <name type="scientific">Halalkalibacter okhensis</name>
    <dbReference type="NCBI Taxonomy" id="333138"/>
    <lineage>
        <taxon>Bacteria</taxon>
        <taxon>Bacillati</taxon>
        <taxon>Bacillota</taxon>
        <taxon>Bacilli</taxon>
        <taxon>Bacillales</taxon>
        <taxon>Bacillaceae</taxon>
        <taxon>Halalkalibacter</taxon>
    </lineage>
</organism>
<dbReference type="STRING" id="333138.LQ50_14405"/>
<gene>
    <name evidence="1" type="ORF">LQ50_14405</name>
</gene>
<dbReference type="EMBL" id="JRJU01000017">
    <property type="protein sequence ID" value="KHF39623.1"/>
    <property type="molecule type" value="Genomic_DNA"/>
</dbReference>
<dbReference type="OrthoDB" id="2112831at2"/>
<dbReference type="Pfam" id="PF20074">
    <property type="entry name" value="DUF6470"/>
    <property type="match status" value="1"/>
</dbReference>
<dbReference type="RefSeq" id="WP_034630199.1">
    <property type="nucleotide sequence ID" value="NZ_JRJU01000017.1"/>
</dbReference>
<dbReference type="AlphaFoldDB" id="A0A0B0IAL7"/>
<proteinExistence type="predicted"/>
<sequence>MMTPSLQIQQTSTLTGLRSHRPELQIRQQSPDLHINQDHHGLVEISTTAGRMYIDQTEAFADANLVPALRQNQEYLASGNKKAAQFIARTVQQGDQMMQIENGTGALARISKVNSETPEKQATLGYMPRSMDRVKFQYQPSDVSIRVNPKPVDIQIDRKEVQVDIPKWQTDTYIRQKNQISFQVVGSKVNLGI</sequence>
<evidence type="ECO:0000313" key="2">
    <source>
        <dbReference type="Proteomes" id="UP000030832"/>
    </source>
</evidence>
<protein>
    <submittedName>
        <fullName evidence="1">Uncharacterized protein</fullName>
    </submittedName>
</protein>
<accession>A0A0B0IAL7</accession>
<keyword evidence="2" id="KW-1185">Reference proteome</keyword>
<dbReference type="Proteomes" id="UP000030832">
    <property type="component" value="Unassembled WGS sequence"/>
</dbReference>